<sequence length="103" mass="12197">MWSTQVISYTEKPYFMLPYTVIGGIELFFSILATIAGSFILHGMNFDYHLWHFIPVMLIIMGTYFFFWIKSIMLFKHMEVEITIKREENARIESIRQSIVSSC</sequence>
<proteinExistence type="predicted"/>
<keyword evidence="1" id="KW-1133">Transmembrane helix</keyword>
<feature type="transmembrane region" description="Helical" evidence="1">
    <location>
        <begin position="21"/>
        <end position="44"/>
    </location>
</feature>
<dbReference type="AlphaFoldDB" id="A0AAV8ZEK7"/>
<organism evidence="2 3">
    <name type="scientific">Rhamnusium bicolor</name>
    <dbReference type="NCBI Taxonomy" id="1586634"/>
    <lineage>
        <taxon>Eukaryota</taxon>
        <taxon>Metazoa</taxon>
        <taxon>Ecdysozoa</taxon>
        <taxon>Arthropoda</taxon>
        <taxon>Hexapoda</taxon>
        <taxon>Insecta</taxon>
        <taxon>Pterygota</taxon>
        <taxon>Neoptera</taxon>
        <taxon>Endopterygota</taxon>
        <taxon>Coleoptera</taxon>
        <taxon>Polyphaga</taxon>
        <taxon>Cucujiformia</taxon>
        <taxon>Chrysomeloidea</taxon>
        <taxon>Cerambycidae</taxon>
        <taxon>Lepturinae</taxon>
        <taxon>Rhagiini</taxon>
        <taxon>Rhamnusium</taxon>
    </lineage>
</organism>
<evidence type="ECO:0000313" key="2">
    <source>
        <dbReference type="EMBL" id="KAJ8961973.1"/>
    </source>
</evidence>
<protein>
    <submittedName>
        <fullName evidence="2">Uncharacterized protein</fullName>
    </submittedName>
</protein>
<keyword evidence="1" id="KW-0472">Membrane</keyword>
<gene>
    <name evidence="2" type="ORF">NQ314_005753</name>
</gene>
<keyword evidence="1" id="KW-0812">Transmembrane</keyword>
<keyword evidence="3" id="KW-1185">Reference proteome</keyword>
<name>A0AAV8ZEK7_9CUCU</name>
<dbReference type="EMBL" id="JANEYF010001596">
    <property type="protein sequence ID" value="KAJ8961973.1"/>
    <property type="molecule type" value="Genomic_DNA"/>
</dbReference>
<evidence type="ECO:0000313" key="3">
    <source>
        <dbReference type="Proteomes" id="UP001162156"/>
    </source>
</evidence>
<feature type="transmembrane region" description="Helical" evidence="1">
    <location>
        <begin position="50"/>
        <end position="69"/>
    </location>
</feature>
<reference evidence="2" key="1">
    <citation type="journal article" date="2023" name="Insect Mol. Biol.">
        <title>Genome sequencing provides insights into the evolution of gene families encoding plant cell wall-degrading enzymes in longhorned beetles.</title>
        <authorList>
            <person name="Shin N.R."/>
            <person name="Okamura Y."/>
            <person name="Kirsch R."/>
            <person name="Pauchet Y."/>
        </authorList>
    </citation>
    <scope>NUCLEOTIDE SEQUENCE</scope>
    <source>
        <strain evidence="2">RBIC_L_NR</strain>
    </source>
</reference>
<accession>A0AAV8ZEK7</accession>
<dbReference type="Proteomes" id="UP001162156">
    <property type="component" value="Unassembled WGS sequence"/>
</dbReference>
<comment type="caution">
    <text evidence="2">The sequence shown here is derived from an EMBL/GenBank/DDBJ whole genome shotgun (WGS) entry which is preliminary data.</text>
</comment>
<evidence type="ECO:0000256" key="1">
    <source>
        <dbReference type="SAM" id="Phobius"/>
    </source>
</evidence>